<dbReference type="InterPro" id="IPR005797">
    <property type="entry name" value="Cyt_b/b6_N"/>
</dbReference>
<dbReference type="PANTHER" id="PTHR19271">
    <property type="entry name" value="CYTOCHROME B"/>
    <property type="match status" value="1"/>
</dbReference>
<sequence>MDMFKEFIKHLFPRVTLKKNLRFTYTLCLGGLSFTAFLMLVISGILLAIYYTPEPAQAYNSIIFIEENVSGGRYIRNLHRFSSNVFLVLIFLHILRVILTGAFLSRRYNWVIGLLLLFLSIFTGYTGYLLPMDQLSYWATQTGAELIKILPFGDYIYNIIIPDAIGGRLTLIRFYALHIIILPLLITGLSFIHFFRVRRDKGVLPYL</sequence>
<dbReference type="PROSITE" id="PS51002">
    <property type="entry name" value="CYTB_NTER"/>
    <property type="match status" value="1"/>
</dbReference>
<dbReference type="GO" id="GO:0016491">
    <property type="term" value="F:oxidoreductase activity"/>
    <property type="evidence" value="ECO:0007669"/>
    <property type="project" value="InterPro"/>
</dbReference>
<dbReference type="PIRSF" id="PIRSF000032">
    <property type="entry name" value="Cytochrome_b6"/>
    <property type="match status" value="1"/>
</dbReference>
<evidence type="ECO:0000259" key="2">
    <source>
        <dbReference type="PROSITE" id="PS51002"/>
    </source>
</evidence>
<reference evidence="3" key="2">
    <citation type="submission" date="2021-04" db="EMBL/GenBank/DDBJ databases">
        <authorList>
            <person name="Gilroy R."/>
        </authorList>
    </citation>
    <scope>NUCLEOTIDE SEQUENCE</scope>
    <source>
        <strain evidence="3">ChiW4-1371</strain>
    </source>
</reference>
<dbReference type="Pfam" id="PF00033">
    <property type="entry name" value="Cytochrome_B"/>
    <property type="match status" value="1"/>
</dbReference>
<dbReference type="PANTHER" id="PTHR19271:SF16">
    <property type="entry name" value="CYTOCHROME B"/>
    <property type="match status" value="1"/>
</dbReference>
<keyword evidence="1" id="KW-0472">Membrane</keyword>
<dbReference type="GO" id="GO:0009055">
    <property type="term" value="F:electron transfer activity"/>
    <property type="evidence" value="ECO:0007669"/>
    <property type="project" value="InterPro"/>
</dbReference>
<dbReference type="GO" id="GO:0022904">
    <property type="term" value="P:respiratory electron transport chain"/>
    <property type="evidence" value="ECO:0007669"/>
    <property type="project" value="InterPro"/>
</dbReference>
<feature type="transmembrane region" description="Helical" evidence="1">
    <location>
        <begin position="111"/>
        <end position="130"/>
    </location>
</feature>
<dbReference type="Gene3D" id="1.20.810.10">
    <property type="entry name" value="Cytochrome Bc1 Complex, Chain C"/>
    <property type="match status" value="1"/>
</dbReference>
<evidence type="ECO:0000313" key="4">
    <source>
        <dbReference type="Proteomes" id="UP000824176"/>
    </source>
</evidence>
<feature type="transmembrane region" description="Helical" evidence="1">
    <location>
        <begin position="85"/>
        <end position="104"/>
    </location>
</feature>
<dbReference type="Proteomes" id="UP000824176">
    <property type="component" value="Unassembled WGS sequence"/>
</dbReference>
<dbReference type="AlphaFoldDB" id="A0A9D2GU07"/>
<dbReference type="GO" id="GO:0016020">
    <property type="term" value="C:membrane"/>
    <property type="evidence" value="ECO:0007669"/>
    <property type="project" value="InterPro"/>
</dbReference>
<reference evidence="3" key="1">
    <citation type="journal article" date="2021" name="PeerJ">
        <title>Extensive microbial diversity within the chicken gut microbiome revealed by metagenomics and culture.</title>
        <authorList>
            <person name="Gilroy R."/>
            <person name="Ravi A."/>
            <person name="Getino M."/>
            <person name="Pursley I."/>
            <person name="Horton D.L."/>
            <person name="Alikhan N.F."/>
            <person name="Baker D."/>
            <person name="Gharbi K."/>
            <person name="Hall N."/>
            <person name="Watson M."/>
            <person name="Adriaenssens E.M."/>
            <person name="Foster-Nyarko E."/>
            <person name="Jarju S."/>
            <person name="Secka A."/>
            <person name="Antonio M."/>
            <person name="Oren A."/>
            <person name="Chaudhuri R.R."/>
            <person name="La Ragione R."/>
            <person name="Hildebrand F."/>
            <person name="Pallen M.J."/>
        </authorList>
    </citation>
    <scope>NUCLEOTIDE SEQUENCE</scope>
    <source>
        <strain evidence="3">ChiW4-1371</strain>
    </source>
</reference>
<dbReference type="SUPFAM" id="SSF81342">
    <property type="entry name" value="Transmembrane di-heme cytochromes"/>
    <property type="match status" value="1"/>
</dbReference>
<dbReference type="EMBL" id="DXAQ01000085">
    <property type="protein sequence ID" value="HIZ89354.1"/>
    <property type="molecule type" value="Genomic_DNA"/>
</dbReference>
<keyword evidence="1" id="KW-0812">Transmembrane</keyword>
<dbReference type="InterPro" id="IPR027387">
    <property type="entry name" value="Cytb/b6-like_sf"/>
</dbReference>
<accession>A0A9D2GU07</accession>
<feature type="transmembrane region" description="Helical" evidence="1">
    <location>
        <begin position="21"/>
        <end position="51"/>
    </location>
</feature>
<dbReference type="InterPro" id="IPR016174">
    <property type="entry name" value="Di-haem_cyt_TM"/>
</dbReference>
<comment type="caution">
    <text evidence="3">The sequence shown here is derived from an EMBL/GenBank/DDBJ whole genome shotgun (WGS) entry which is preliminary data.</text>
</comment>
<feature type="domain" description="Cytochrome b/b6 N-terminal region profile" evidence="2">
    <location>
        <begin position="1"/>
        <end position="206"/>
    </location>
</feature>
<name>A0A9D2GU07_9BACT</name>
<protein>
    <submittedName>
        <fullName evidence="3">Cytochrome b N-terminal domain-containing protein</fullName>
    </submittedName>
</protein>
<evidence type="ECO:0000313" key="3">
    <source>
        <dbReference type="EMBL" id="HIZ89354.1"/>
    </source>
</evidence>
<proteinExistence type="predicted"/>
<evidence type="ECO:0000256" key="1">
    <source>
        <dbReference type="SAM" id="Phobius"/>
    </source>
</evidence>
<gene>
    <name evidence="3" type="ORF">H9804_05380</name>
</gene>
<feature type="transmembrane region" description="Helical" evidence="1">
    <location>
        <begin position="175"/>
        <end position="195"/>
    </location>
</feature>
<organism evidence="3 4">
    <name type="scientific">Candidatus Mucispirillum faecigallinarum</name>
    <dbReference type="NCBI Taxonomy" id="2838699"/>
    <lineage>
        <taxon>Bacteria</taxon>
        <taxon>Pseudomonadati</taxon>
        <taxon>Deferribacterota</taxon>
        <taxon>Deferribacteres</taxon>
        <taxon>Deferribacterales</taxon>
        <taxon>Mucispirillaceae</taxon>
        <taxon>Mucispirillum</taxon>
    </lineage>
</organism>
<keyword evidence="1" id="KW-1133">Transmembrane helix</keyword>